<dbReference type="Gene3D" id="3.40.50.1970">
    <property type="match status" value="1"/>
</dbReference>
<dbReference type="InterPro" id="IPR049692">
    <property type="entry name" value="Daptide_DH"/>
</dbReference>
<keyword evidence="2" id="KW-0560">Oxidoreductase</keyword>
<name>A0AAU8JSZ4_9ACTN</name>
<dbReference type="EMBL" id="CP159872">
    <property type="protein sequence ID" value="XCM78952.1"/>
    <property type="molecule type" value="Genomic_DNA"/>
</dbReference>
<accession>A0AAU8JSZ4</accession>
<dbReference type="KEGG" id="kcm:ABWK59_08435"/>
<dbReference type="GO" id="GO:0046872">
    <property type="term" value="F:metal ion binding"/>
    <property type="evidence" value="ECO:0007669"/>
    <property type="project" value="InterPro"/>
</dbReference>
<evidence type="ECO:0000256" key="1">
    <source>
        <dbReference type="ARBA" id="ARBA00007358"/>
    </source>
</evidence>
<dbReference type="InterPro" id="IPR001670">
    <property type="entry name" value="ADH_Fe/GldA"/>
</dbReference>
<dbReference type="InterPro" id="IPR039697">
    <property type="entry name" value="Alcohol_dehydrogenase_Fe"/>
</dbReference>
<sequence>MTGGWQQPTRVLYGAAEFTDWAARRASGTGTVLLVDARLTGSAITALVSRALPVLEVVPLDGPGGLESVVELADRLRHGPGRLVAAVGGGSLLDQAKLATTLAGDPGALPRLTAPQRSGLVLLPGEGARRLPLLAVPTTLGTGAEVSRVACLHTERGKRLVAGRSLAPELAVLDPLATAGLPAELVVEGVLEALFRVAGVYAGDARDRPGEDALALTVADQLLVLGYRAVGDGPDEQVRGAVARLSALTHSDWLQQDRDPFALRGWYLANELSTALGVRKMTAVAALLPALFRRTAAGDRRLGSAERLERLWQGLRSAAPRPLPADPSAGIAALLEHWGVGHRLTADPADLDAIAQRTVRTWGAGLPALGGLTLDDVRAVLGEAVRPPGPGAP</sequence>
<reference evidence="4" key="1">
    <citation type="submission" date="2024-06" db="EMBL/GenBank/DDBJ databases">
        <title>The genome sequences of Kitasatospora sp. strain HUAS MG31.</title>
        <authorList>
            <person name="Mo P."/>
        </authorList>
    </citation>
    <scope>NUCLEOTIDE SEQUENCE</scope>
    <source>
        <strain evidence="4">HUAS MG31</strain>
    </source>
</reference>
<comment type="similarity">
    <text evidence="1">Belongs to the iron-containing alcohol dehydrogenase family.</text>
</comment>
<evidence type="ECO:0000313" key="4">
    <source>
        <dbReference type="EMBL" id="XCM78952.1"/>
    </source>
</evidence>
<dbReference type="SUPFAM" id="SSF56796">
    <property type="entry name" value="Dehydroquinate synthase-like"/>
    <property type="match status" value="1"/>
</dbReference>
<dbReference type="PANTHER" id="PTHR11496">
    <property type="entry name" value="ALCOHOL DEHYDROGENASE"/>
    <property type="match status" value="1"/>
</dbReference>
<dbReference type="RefSeq" id="WP_354639242.1">
    <property type="nucleotide sequence ID" value="NZ_CP159872.1"/>
</dbReference>
<gene>
    <name evidence="4" type="primary">mpaC</name>
    <name evidence="4" type="ORF">ABWK59_08435</name>
</gene>
<dbReference type="Pfam" id="PF00465">
    <property type="entry name" value="Fe-ADH"/>
    <property type="match status" value="1"/>
</dbReference>
<dbReference type="NCBIfam" id="NF041822">
    <property type="entry name" value="daptide_DH"/>
    <property type="match status" value="1"/>
</dbReference>
<feature type="domain" description="Alcohol dehydrogenase iron-type/glycerol dehydrogenase GldA" evidence="3">
    <location>
        <begin position="29"/>
        <end position="175"/>
    </location>
</feature>
<dbReference type="Gene3D" id="1.20.1090.10">
    <property type="entry name" value="Dehydroquinate synthase-like - alpha domain"/>
    <property type="match status" value="1"/>
</dbReference>
<evidence type="ECO:0000256" key="2">
    <source>
        <dbReference type="ARBA" id="ARBA00023002"/>
    </source>
</evidence>
<proteinExistence type="inferred from homology"/>
<dbReference type="AlphaFoldDB" id="A0AAU8JSZ4"/>
<dbReference type="PANTHER" id="PTHR11496:SF102">
    <property type="entry name" value="ALCOHOL DEHYDROGENASE 4"/>
    <property type="match status" value="1"/>
</dbReference>
<organism evidence="4">
    <name type="scientific">Kitasatospora camelliae</name>
    <dbReference type="NCBI Taxonomy" id="3156397"/>
    <lineage>
        <taxon>Bacteria</taxon>
        <taxon>Bacillati</taxon>
        <taxon>Actinomycetota</taxon>
        <taxon>Actinomycetes</taxon>
        <taxon>Kitasatosporales</taxon>
        <taxon>Streptomycetaceae</taxon>
        <taxon>Kitasatospora</taxon>
    </lineage>
</organism>
<dbReference type="GO" id="GO:0004022">
    <property type="term" value="F:alcohol dehydrogenase (NAD+) activity"/>
    <property type="evidence" value="ECO:0007669"/>
    <property type="project" value="TreeGrafter"/>
</dbReference>
<evidence type="ECO:0000259" key="3">
    <source>
        <dbReference type="Pfam" id="PF00465"/>
    </source>
</evidence>
<protein>
    <submittedName>
        <fullName evidence="4">Daptide-type RiPP biosynthesis dehydogenase</fullName>
    </submittedName>
</protein>